<dbReference type="HOGENOM" id="CLU_2995197_0_0_0"/>
<evidence type="ECO:0000313" key="1">
    <source>
        <dbReference type="EMBL" id="ABR31311.1"/>
    </source>
</evidence>
<dbReference type="AlphaFoldDB" id="A6LN10"/>
<gene>
    <name evidence="1" type="ordered locus">Tmel_1464</name>
</gene>
<reference evidence="1 2" key="1">
    <citation type="submission" date="2007-05" db="EMBL/GenBank/DDBJ databases">
        <title>Complete sequence of Thermosipho melanesiensis BI429.</title>
        <authorList>
            <consortium name="US DOE Joint Genome Institute"/>
            <person name="Copeland A."/>
            <person name="Lucas S."/>
            <person name="Lapidus A."/>
            <person name="Barry K."/>
            <person name="Glavina del Rio T."/>
            <person name="Dalin E."/>
            <person name="Tice H."/>
            <person name="Pitluck S."/>
            <person name="Chertkov O."/>
            <person name="Brettin T."/>
            <person name="Bruce D."/>
            <person name="Detter J.C."/>
            <person name="Han C."/>
            <person name="Schmutz J."/>
            <person name="Larimer F."/>
            <person name="Land M."/>
            <person name="Hauser L."/>
            <person name="Kyrpides N."/>
            <person name="Mikhailova N."/>
            <person name="Nelson K."/>
            <person name="Gogarten J.P."/>
            <person name="Noll K."/>
            <person name="Richardson P."/>
        </authorList>
    </citation>
    <scope>NUCLEOTIDE SEQUENCE [LARGE SCALE GENOMIC DNA]</scope>
    <source>
        <strain evidence="2">DSM 12029 / CIP 104789 / BI429</strain>
    </source>
</reference>
<evidence type="ECO:0000313" key="2">
    <source>
        <dbReference type="Proteomes" id="UP000001110"/>
    </source>
</evidence>
<protein>
    <submittedName>
        <fullName evidence="1">Uncharacterized protein</fullName>
    </submittedName>
</protein>
<dbReference type="KEGG" id="tme:Tmel_1464"/>
<dbReference type="RefSeq" id="WP_012057670.1">
    <property type="nucleotide sequence ID" value="NC_009616.1"/>
</dbReference>
<dbReference type="EMBL" id="CP000716">
    <property type="protein sequence ID" value="ABR31311.1"/>
    <property type="molecule type" value="Genomic_DNA"/>
</dbReference>
<sequence>MRYTCKNCKYFAIIPNFWDGLCTRTGKIEWEKTTACKKFEMRENKVKKKEKEQKDKN</sequence>
<dbReference type="Proteomes" id="UP000001110">
    <property type="component" value="Chromosome"/>
</dbReference>
<name>A6LN10_THEM4</name>
<organism evidence="1 2">
    <name type="scientific">Thermosipho melanesiensis (strain DSM 12029 / CIP 104789 / BI429)</name>
    <dbReference type="NCBI Taxonomy" id="391009"/>
    <lineage>
        <taxon>Bacteria</taxon>
        <taxon>Thermotogati</taxon>
        <taxon>Thermotogota</taxon>
        <taxon>Thermotogae</taxon>
        <taxon>Thermotogales</taxon>
        <taxon>Fervidobacteriaceae</taxon>
        <taxon>Thermosipho</taxon>
    </lineage>
</organism>
<accession>A6LN10</accession>
<reference evidence="1 2" key="2">
    <citation type="journal article" date="2009" name="Proc. Natl. Acad. Sci. U.S.A.">
        <title>On the chimeric nature, thermophilic origin, and phylogenetic placement of the Thermotogales.</title>
        <authorList>
            <person name="Zhaxybayeva O."/>
            <person name="Swithers K.S."/>
            <person name="Lapierre P."/>
            <person name="Fournier G.P."/>
            <person name="Bickhart D.M."/>
            <person name="DeBoy R.T."/>
            <person name="Nelson K.E."/>
            <person name="Nesbo C.L."/>
            <person name="Doolittle W.F."/>
            <person name="Gogarten J.P."/>
            <person name="Noll K.M."/>
        </authorList>
    </citation>
    <scope>NUCLEOTIDE SEQUENCE [LARGE SCALE GENOMIC DNA]</scope>
    <source>
        <strain evidence="2">DSM 12029 / CIP 104789 / BI429</strain>
    </source>
</reference>
<proteinExistence type="predicted"/>